<dbReference type="InterPro" id="IPR027470">
    <property type="entry name" value="Cation_efflux_CTD"/>
</dbReference>
<keyword evidence="7" id="KW-0406">Ion transport</keyword>
<keyword evidence="6 9" id="KW-1133">Transmembrane helix</keyword>
<evidence type="ECO:0000256" key="2">
    <source>
        <dbReference type="ARBA" id="ARBA00008873"/>
    </source>
</evidence>
<evidence type="ECO:0000256" key="9">
    <source>
        <dbReference type="SAM" id="Phobius"/>
    </source>
</evidence>
<dbReference type="InterPro" id="IPR050681">
    <property type="entry name" value="CDF/SLC30A"/>
</dbReference>
<sequence>MEHAHESSVCCSHGHEDHNHNHTHTSFGGHNHTDVRDTSGPRLLMTLGLNLVIPVVQVIGGIQTNSMALISDATHNFSDFIAVLIAYIANRIGRKGASESNTFGYRRAEVLAASINVALLVGAAAFIVYEAVHRLHHPEAVSGRLVALIAGVGVLGNGFSALLLHRDAGHNLNVRGAFLHMLGDLLTSVVVVLNGIVLTFKPWYWLDPALSVLIALFILKNCWTILKEATCILMNATPTGLDISRIKSFLEQTPGISGVHYLHAWNVCSSSVAFSCHVVVPDQRLSKVDALSKKIRDQLLHRFGIDHPILQFETEPCGQGSLLCEISCGTAGNGAQGSCASPQESAKNRKL</sequence>
<feature type="domain" description="Cation efflux protein cytoplasmic" evidence="11">
    <location>
        <begin position="239"/>
        <end position="314"/>
    </location>
</feature>
<keyword evidence="5" id="KW-0862">Zinc</keyword>
<name>A0A9W6D215_9BACT</name>
<evidence type="ECO:0000313" key="13">
    <source>
        <dbReference type="Proteomes" id="UP001144372"/>
    </source>
</evidence>
<keyword evidence="8 9" id="KW-0472">Membrane</keyword>
<keyword evidence="4 9" id="KW-0812">Transmembrane</keyword>
<dbReference type="AlphaFoldDB" id="A0A9W6D215"/>
<dbReference type="Pfam" id="PF16916">
    <property type="entry name" value="ZT_dimer"/>
    <property type="match status" value="1"/>
</dbReference>
<proteinExistence type="inferred from homology"/>
<feature type="transmembrane region" description="Helical" evidence="9">
    <location>
        <begin position="176"/>
        <end position="197"/>
    </location>
</feature>
<dbReference type="InterPro" id="IPR058533">
    <property type="entry name" value="Cation_efflux_TM"/>
</dbReference>
<dbReference type="RefSeq" id="WP_281794138.1">
    <property type="nucleotide sequence ID" value="NZ_BSDR01000001.1"/>
</dbReference>
<dbReference type="Gene3D" id="1.20.1510.10">
    <property type="entry name" value="Cation efflux protein transmembrane domain"/>
    <property type="match status" value="1"/>
</dbReference>
<feature type="transmembrane region" description="Helical" evidence="9">
    <location>
        <begin position="141"/>
        <end position="164"/>
    </location>
</feature>
<evidence type="ECO:0000256" key="8">
    <source>
        <dbReference type="ARBA" id="ARBA00023136"/>
    </source>
</evidence>
<dbReference type="Proteomes" id="UP001144372">
    <property type="component" value="Unassembled WGS sequence"/>
</dbReference>
<dbReference type="Gene3D" id="3.30.70.1350">
    <property type="entry name" value="Cation efflux protein, cytoplasmic domain"/>
    <property type="match status" value="1"/>
</dbReference>
<feature type="transmembrane region" description="Helical" evidence="9">
    <location>
        <begin position="203"/>
        <end position="219"/>
    </location>
</feature>
<gene>
    <name evidence="12" type="ORF">DAMNIGENAA_21650</name>
</gene>
<dbReference type="GO" id="GO:0005385">
    <property type="term" value="F:zinc ion transmembrane transporter activity"/>
    <property type="evidence" value="ECO:0007669"/>
    <property type="project" value="TreeGrafter"/>
</dbReference>
<evidence type="ECO:0000256" key="3">
    <source>
        <dbReference type="ARBA" id="ARBA00022448"/>
    </source>
</evidence>
<dbReference type="SUPFAM" id="SSF161111">
    <property type="entry name" value="Cation efflux protein transmembrane domain-like"/>
    <property type="match status" value="1"/>
</dbReference>
<feature type="domain" description="Cation efflux protein transmembrane" evidence="10">
    <location>
        <begin position="45"/>
        <end position="234"/>
    </location>
</feature>
<dbReference type="GO" id="GO:0005886">
    <property type="term" value="C:plasma membrane"/>
    <property type="evidence" value="ECO:0007669"/>
    <property type="project" value="TreeGrafter"/>
</dbReference>
<dbReference type="InterPro" id="IPR027469">
    <property type="entry name" value="Cation_efflux_TMD_sf"/>
</dbReference>
<dbReference type="Pfam" id="PF01545">
    <property type="entry name" value="Cation_efflux"/>
    <property type="match status" value="1"/>
</dbReference>
<evidence type="ECO:0000313" key="12">
    <source>
        <dbReference type="EMBL" id="GLI34732.1"/>
    </source>
</evidence>
<dbReference type="SUPFAM" id="SSF160240">
    <property type="entry name" value="Cation efflux protein cytoplasmic domain-like"/>
    <property type="match status" value="1"/>
</dbReference>
<comment type="similarity">
    <text evidence="2">Belongs to the cation diffusion facilitator (CDF) transporter (TC 2.A.4) family. SLC30A subfamily.</text>
</comment>
<evidence type="ECO:0000256" key="1">
    <source>
        <dbReference type="ARBA" id="ARBA00004141"/>
    </source>
</evidence>
<keyword evidence="5" id="KW-0864">Zinc transport</keyword>
<feature type="transmembrane region" description="Helical" evidence="9">
    <location>
        <begin position="68"/>
        <end position="89"/>
    </location>
</feature>
<evidence type="ECO:0000256" key="5">
    <source>
        <dbReference type="ARBA" id="ARBA00022906"/>
    </source>
</evidence>
<feature type="transmembrane region" description="Helical" evidence="9">
    <location>
        <begin position="110"/>
        <end position="129"/>
    </location>
</feature>
<comment type="subcellular location">
    <subcellularLocation>
        <location evidence="1">Membrane</location>
        <topology evidence="1">Multi-pass membrane protein</topology>
    </subcellularLocation>
</comment>
<keyword evidence="3" id="KW-0813">Transport</keyword>
<evidence type="ECO:0000256" key="4">
    <source>
        <dbReference type="ARBA" id="ARBA00022692"/>
    </source>
</evidence>
<protein>
    <submittedName>
        <fullName evidence="12">Cobalt transporter</fullName>
    </submittedName>
</protein>
<organism evidence="12 13">
    <name type="scientific">Desulforhabdus amnigena</name>
    <dbReference type="NCBI Taxonomy" id="40218"/>
    <lineage>
        <taxon>Bacteria</taxon>
        <taxon>Pseudomonadati</taxon>
        <taxon>Thermodesulfobacteriota</taxon>
        <taxon>Syntrophobacteria</taxon>
        <taxon>Syntrophobacterales</taxon>
        <taxon>Syntrophobacteraceae</taxon>
        <taxon>Desulforhabdus</taxon>
    </lineage>
</organism>
<dbReference type="PANTHER" id="PTHR11562:SF17">
    <property type="entry name" value="RE54080P-RELATED"/>
    <property type="match status" value="1"/>
</dbReference>
<comment type="caution">
    <text evidence="12">The sequence shown here is derived from an EMBL/GenBank/DDBJ whole genome shotgun (WGS) entry which is preliminary data.</text>
</comment>
<dbReference type="EMBL" id="BSDR01000001">
    <property type="protein sequence ID" value="GLI34732.1"/>
    <property type="molecule type" value="Genomic_DNA"/>
</dbReference>
<evidence type="ECO:0000259" key="10">
    <source>
        <dbReference type="Pfam" id="PF01545"/>
    </source>
</evidence>
<accession>A0A9W6D215</accession>
<feature type="transmembrane region" description="Helical" evidence="9">
    <location>
        <begin position="43"/>
        <end position="62"/>
    </location>
</feature>
<dbReference type="InterPro" id="IPR002524">
    <property type="entry name" value="Cation_efflux"/>
</dbReference>
<dbReference type="NCBIfam" id="TIGR01297">
    <property type="entry name" value="CDF"/>
    <property type="match status" value="1"/>
</dbReference>
<evidence type="ECO:0000256" key="6">
    <source>
        <dbReference type="ARBA" id="ARBA00022989"/>
    </source>
</evidence>
<keyword evidence="13" id="KW-1185">Reference proteome</keyword>
<reference evidence="12" key="1">
    <citation type="submission" date="2022-12" db="EMBL/GenBank/DDBJ databases">
        <title>Reference genome sequencing for broad-spectrum identification of bacterial and archaeal isolates by mass spectrometry.</title>
        <authorList>
            <person name="Sekiguchi Y."/>
            <person name="Tourlousse D.M."/>
        </authorList>
    </citation>
    <scope>NUCLEOTIDE SEQUENCE</scope>
    <source>
        <strain evidence="12">ASRB1</strain>
    </source>
</reference>
<evidence type="ECO:0000256" key="7">
    <source>
        <dbReference type="ARBA" id="ARBA00023065"/>
    </source>
</evidence>
<evidence type="ECO:0000259" key="11">
    <source>
        <dbReference type="Pfam" id="PF16916"/>
    </source>
</evidence>
<dbReference type="InterPro" id="IPR036837">
    <property type="entry name" value="Cation_efflux_CTD_sf"/>
</dbReference>
<dbReference type="PANTHER" id="PTHR11562">
    <property type="entry name" value="CATION EFFLUX PROTEIN/ ZINC TRANSPORTER"/>
    <property type="match status" value="1"/>
</dbReference>